<feature type="region of interest" description="Disordered" evidence="1">
    <location>
        <begin position="398"/>
        <end position="417"/>
    </location>
</feature>
<evidence type="ECO:0000256" key="1">
    <source>
        <dbReference type="SAM" id="MobiDB-lite"/>
    </source>
</evidence>
<evidence type="ECO:0000313" key="2">
    <source>
        <dbReference type="EMBL" id="CAE0632733.1"/>
    </source>
</evidence>
<name>A0A7S3XUP5_HETAK</name>
<organism evidence="2">
    <name type="scientific">Heterosigma akashiwo</name>
    <name type="common">Chromophytic alga</name>
    <name type="synonym">Heterosigma carterae</name>
    <dbReference type="NCBI Taxonomy" id="2829"/>
    <lineage>
        <taxon>Eukaryota</taxon>
        <taxon>Sar</taxon>
        <taxon>Stramenopiles</taxon>
        <taxon>Ochrophyta</taxon>
        <taxon>Raphidophyceae</taxon>
        <taxon>Chattonellales</taxon>
        <taxon>Chattonellaceae</taxon>
        <taxon>Heterosigma</taxon>
    </lineage>
</organism>
<dbReference type="EMBL" id="HBIU01024700">
    <property type="protein sequence ID" value="CAE0632733.1"/>
    <property type="molecule type" value="Transcribed_RNA"/>
</dbReference>
<proteinExistence type="predicted"/>
<accession>A0A7S3XUP5</accession>
<feature type="region of interest" description="Disordered" evidence="1">
    <location>
        <begin position="211"/>
        <end position="233"/>
    </location>
</feature>
<sequence>MGFNSDRHFVDERFAILFAPGTYTGIDIEVGYYVQLAGLGAKAGDVVFKDCERGPFVEALNKHHIVGGRPGLSLDTFWRAAENFRTEATQGQLWAVSQAAPLRRVDIAGPLLLHDNGAQASGGHLANARVAGPVDFGSQQQWLARSVEFGGGVTLGAWSMVFTDCTGRVPEPSAGAADAPAVTVDAAPALTVEKPFVALRPDGRFELRVPAPRQRRAEGPAAAAAAAAGPLGPDLEGADDDVRGFERVFVARAGEMAGAAAARINAALAEGKDVVLSPGVYHLEAPVVVSRPNQVVLGLGLATLVAPPTGEPCLRVAARTPGVRVAGLMLEASVIPPAEERGFTATLLEWGEEEEEGPEGAAAATPRRRTGQQREEGNNPFEAVATFFSSVLAPAVGQPGAEARGATKDPGDPGNPGVLTDVFARVGGSNPDRRVATDVMVRLHAGHLYGDNLWLWRADHVALRAGEAPNFPPLDYHQVVLGECPCATGLEVCGDDVTLHGLAVEHTQGDQVVWRGERGEVQFYQSELPYEADAAFGRGGHAGYRVAPGVARHRAAGVGVYSNFRDHEVPVAAAVRHEGGRPGVVFENAFTVLLNNKGLIRSVVNGRGGPAAEKGKPVRLRLGEEEGGCCVS</sequence>
<feature type="compositionally biased region" description="Low complexity" evidence="1">
    <location>
        <begin position="219"/>
        <end position="233"/>
    </location>
</feature>
<reference evidence="2" key="1">
    <citation type="submission" date="2021-01" db="EMBL/GenBank/DDBJ databases">
        <authorList>
            <person name="Corre E."/>
            <person name="Pelletier E."/>
            <person name="Niang G."/>
            <person name="Scheremetjew M."/>
            <person name="Finn R."/>
            <person name="Kale V."/>
            <person name="Holt S."/>
            <person name="Cochrane G."/>
            <person name="Meng A."/>
            <person name="Brown T."/>
            <person name="Cohen L."/>
        </authorList>
    </citation>
    <scope>NUCLEOTIDE SEQUENCE</scope>
    <source>
        <strain evidence="2">CCMP3107</strain>
    </source>
</reference>
<dbReference type="InterPro" id="IPR059186">
    <property type="entry name" value="SACTE_4363"/>
</dbReference>
<dbReference type="AlphaFoldDB" id="A0A7S3XUP5"/>
<feature type="region of interest" description="Disordered" evidence="1">
    <location>
        <begin position="351"/>
        <end position="376"/>
    </location>
</feature>
<gene>
    <name evidence="2" type="ORF">HAKA00212_LOCUS11443</name>
</gene>
<dbReference type="CDD" id="cd23669">
    <property type="entry name" value="GH55_SacteLam55A-like"/>
    <property type="match status" value="1"/>
</dbReference>
<protein>
    <submittedName>
        <fullName evidence="2">Uncharacterized protein</fullName>
    </submittedName>
</protein>